<dbReference type="SUPFAM" id="SSF52151">
    <property type="entry name" value="FabD/lysophospholipase-like"/>
    <property type="match status" value="1"/>
</dbReference>
<gene>
    <name evidence="9" type="primary">PKS13</name>
    <name evidence="9" type="ORF">E8E13_000300</name>
</gene>
<dbReference type="InterPro" id="IPR050091">
    <property type="entry name" value="PKS_NRPS_Biosynth_Enz"/>
</dbReference>
<dbReference type="SUPFAM" id="SSF53901">
    <property type="entry name" value="Thiolase-like"/>
    <property type="match status" value="1"/>
</dbReference>
<name>A0A9P4TDD6_CURKU</name>
<keyword evidence="2" id="KW-0597">Phosphoprotein</keyword>
<keyword evidence="3" id="KW-0808">Transferase</keyword>
<dbReference type="Gene3D" id="3.40.366.10">
    <property type="entry name" value="Malonyl-Coenzyme A Acyl Carrier Protein, domain 2"/>
    <property type="match status" value="2"/>
</dbReference>
<dbReference type="InterPro" id="IPR014031">
    <property type="entry name" value="Ketoacyl_synth_C"/>
</dbReference>
<dbReference type="GO" id="GO:0031177">
    <property type="term" value="F:phosphopantetheine binding"/>
    <property type="evidence" value="ECO:0007669"/>
    <property type="project" value="InterPro"/>
</dbReference>
<evidence type="ECO:0000256" key="4">
    <source>
        <dbReference type="PROSITE-ProRule" id="PRU01363"/>
    </source>
</evidence>
<evidence type="ECO:0000259" key="7">
    <source>
        <dbReference type="PROSITE" id="PS52004"/>
    </source>
</evidence>
<evidence type="ECO:0000313" key="10">
    <source>
        <dbReference type="Proteomes" id="UP000801428"/>
    </source>
</evidence>
<dbReference type="SMART" id="SM01294">
    <property type="entry name" value="PKS_PP_betabranch"/>
    <property type="match status" value="1"/>
</dbReference>
<dbReference type="PROSITE" id="PS52019">
    <property type="entry name" value="PKS_MFAS_DH"/>
    <property type="match status" value="1"/>
</dbReference>
<comment type="caution">
    <text evidence="9">The sequence shown here is derived from an EMBL/GenBank/DDBJ whole genome shotgun (WGS) entry which is preliminary data.</text>
</comment>
<evidence type="ECO:0000256" key="1">
    <source>
        <dbReference type="ARBA" id="ARBA00022450"/>
    </source>
</evidence>
<dbReference type="Proteomes" id="UP000801428">
    <property type="component" value="Unassembled WGS sequence"/>
</dbReference>
<dbReference type="InterPro" id="IPR009081">
    <property type="entry name" value="PP-bd_ACP"/>
</dbReference>
<dbReference type="InterPro" id="IPR014043">
    <property type="entry name" value="Acyl_transferase_dom"/>
</dbReference>
<dbReference type="Gene3D" id="3.30.70.3290">
    <property type="match status" value="1"/>
</dbReference>
<dbReference type="InterPro" id="IPR030918">
    <property type="entry name" value="PT_fungal_PKS"/>
</dbReference>
<dbReference type="Pfam" id="PF00975">
    <property type="entry name" value="Thioesterase"/>
    <property type="match status" value="1"/>
</dbReference>
<dbReference type="InterPro" id="IPR049900">
    <property type="entry name" value="PKS_mFAS_DH"/>
</dbReference>
<feature type="compositionally biased region" description="Low complexity" evidence="5">
    <location>
        <begin position="1458"/>
        <end position="1467"/>
    </location>
</feature>
<organism evidence="9 10">
    <name type="scientific">Curvularia kusanoi</name>
    <name type="common">Cochliobolus kusanoi</name>
    <dbReference type="NCBI Taxonomy" id="90978"/>
    <lineage>
        <taxon>Eukaryota</taxon>
        <taxon>Fungi</taxon>
        <taxon>Dikarya</taxon>
        <taxon>Ascomycota</taxon>
        <taxon>Pezizomycotina</taxon>
        <taxon>Dothideomycetes</taxon>
        <taxon>Pleosporomycetidae</taxon>
        <taxon>Pleosporales</taxon>
        <taxon>Pleosporineae</taxon>
        <taxon>Pleosporaceae</taxon>
        <taxon>Curvularia</taxon>
    </lineage>
</organism>
<dbReference type="PANTHER" id="PTHR43775">
    <property type="entry name" value="FATTY ACID SYNTHASE"/>
    <property type="match status" value="1"/>
</dbReference>
<dbReference type="GO" id="GO:0004312">
    <property type="term" value="F:fatty acid synthase activity"/>
    <property type="evidence" value="ECO:0007669"/>
    <property type="project" value="TreeGrafter"/>
</dbReference>
<feature type="region of interest" description="Disordered" evidence="5">
    <location>
        <begin position="1428"/>
        <end position="1491"/>
    </location>
</feature>
<evidence type="ECO:0000256" key="5">
    <source>
        <dbReference type="SAM" id="MobiDB-lite"/>
    </source>
</evidence>
<dbReference type="InterPro" id="IPR020841">
    <property type="entry name" value="PKS_Beta-ketoAc_synthase_dom"/>
</dbReference>
<dbReference type="PROSITE" id="PS50075">
    <property type="entry name" value="CARRIER"/>
    <property type="match status" value="1"/>
</dbReference>
<dbReference type="NCBIfam" id="TIGR04532">
    <property type="entry name" value="PT_fungal_PKS"/>
    <property type="match status" value="1"/>
</dbReference>
<dbReference type="InterPro" id="IPR029058">
    <property type="entry name" value="AB_hydrolase_fold"/>
</dbReference>
<feature type="region of interest" description="N-terminal hotdog fold" evidence="4">
    <location>
        <begin position="1078"/>
        <end position="1217"/>
    </location>
</feature>
<dbReference type="InterPro" id="IPR032088">
    <property type="entry name" value="SAT"/>
</dbReference>
<comment type="caution">
    <text evidence="4">Lacks conserved residue(s) required for the propagation of feature annotation.</text>
</comment>
<dbReference type="InterPro" id="IPR001031">
    <property type="entry name" value="Thioesterase"/>
</dbReference>
<dbReference type="Pfam" id="PF22621">
    <property type="entry name" value="CurL-like_PKS_C"/>
    <property type="match status" value="1"/>
</dbReference>
<dbReference type="Gene3D" id="3.40.47.10">
    <property type="match status" value="1"/>
</dbReference>
<dbReference type="SUPFAM" id="SSF47336">
    <property type="entry name" value="ACP-like"/>
    <property type="match status" value="1"/>
</dbReference>
<dbReference type="SMART" id="SM00827">
    <property type="entry name" value="PKS_AT"/>
    <property type="match status" value="1"/>
</dbReference>
<feature type="compositionally biased region" description="Polar residues" evidence="5">
    <location>
        <begin position="1478"/>
        <end position="1488"/>
    </location>
</feature>
<sequence length="1789" mass="195345">MTITASNTPPRPPCSTVLLFGDATDSWVDGLDQAYSKASSTPWLRTFLEEMTATVTSEAKKCLLDRTLQDSLGHFSSLQELGERYRRVPDQFGVVQAILLHTVRASALLQWAQREPNLFTSPSSTQLVGLSGGLLSAAFVAVADDFASLYEGLLVAAKLVMRVAQVASVKSRALEEAPGTWGWAVLGASPEDLHEALESFQRSNGMVPARAKVGVIGNGWTTIIGPPSTLKQFLAHSPVVKELAKNPLTIQAGQHALEITSAEIDYMLGKDEAFLDRPIQSATQRLWGMDHPEATYRSCREMLEAVCKQILSRPLDITKVMNLVAAMLEGENSVKIFQPGVSSHATYLQTILRSTGKLVTLEDESTFKGTEGRSAMMPGRIAIIGVAGRGPECDNVDEFWNLILNQKDLCSEIPKDRFDIDEYFCTAHERGDQRCKMKIRHGCFMEKPGYFDARFFHISPREALLMDPNHRQFLMSTYEALESAGYSDGQTSHVDRQRIGSFFAQATDDWHKHTHPTLGCDSYTLQGIQRAFGPGRVAWQFKWEGPTYALDSACAGTTSAIHLACLSLLDRDIDMAVAGAANVLSWPHSFTCLDDAGILSPTGNCKTFRSDADGYCRGEFVGTVVLKRLEDAIAHNDRILGVVAASGRNHSGNASSITTSDAGAQERLFRKIMQKAQITSDQISYVEMHGTGTQTGDPAEMTAIADTFRHRRRALGPVAVGGVKANFGHSEAAAGMAELLKCIKMFQTNTIPPQAGMPSELNPKFPALADINVEIPSEAKHFNKDPDSPRRILLNNFDAAGGNACLLLEDPADVASAAHRPIDPRTCHVITVSARTRAAFVRNKDRMIKWIRANPDTKIEHLAYTTTARRMHHPFRFACAATSSQDVLDKLQADDTAVSIPSRAPPVVFMYTGQGSQYAGMGATLYETSPIFSRTVDMCAALCRAEGFPAFIDIITDPSVDLTAKAAVQIQLAIVALEMSLTAFWRSTGLEPNIVMGHSLGEYAALYAAGVLSMADVLHLVGTRGLLLQDRCEVDLPGYGWDLKDYWVTYSENNAFPRSKGRDPTPPQTEPPLSTCAQYLVHKSNSPLTEVTFRASVFDPNFLALIDNHKMQQIGLCSGSVFCDAALTVAKYALEYSGRKDVSARNLSLHDPELLAPLTRGLAGEDCELHTTAIIDKIAPHSITVSFKAISPQSSCDLGTMKVIHGDHRSLQAEWSRVSYFIEEKMERRISDSKNGFGHRLQPEVLYALFARNVEFGLPFKCIREGYISRDYQEAAASVILKHDPAGSRFTFSPYWGEALAHLAGFLVNGNPDSEPEKTFIVMGFGAVEQTVDFMPDKEYLTYTRITKIEKSVEASAQPDVLDAIISSIVEATGTDPSEFTPGTMIADLGVDSIMSIEIVSSVREKTGIELPATFVFEYPSVEDLRREFGNSETPDHPPSSESPASLNADPPAELDMDGSSTTSDSGVLIERPLSNHGPDTQAPSSIATRLEDLPLPTTRITLLQGRSGPNKTPFYMMADGTGSIATYIHLPIFKGGRPIYGVDSPFLGCASRLTPDIGIEGVAKLVVEALVKHHPTGNFIIGGFSAGSTVAYEVARQLPSAGRKVDGLLIIDLCCPRPDSGLLDEETVNRETDVGINIFGTAAAVDGLWTSTGSTRDHLRAYLFAMRNYHPPPMKIHERPAASAVIWAEKGMVNRVKDNPQAMKLLVENEIPVKAYPGFMEDPKNGPFACFIPDKTAADLGPNGWDKYVGDIICLSMDADHLDMPMPGHVRLLHEEMTKVLAQFEIAR</sequence>
<dbReference type="InterPro" id="IPR016039">
    <property type="entry name" value="Thiolase-like"/>
</dbReference>
<evidence type="ECO:0000259" key="8">
    <source>
        <dbReference type="PROSITE" id="PS52019"/>
    </source>
</evidence>
<dbReference type="InterPro" id="IPR020806">
    <property type="entry name" value="PKS_PP-bd"/>
</dbReference>
<dbReference type="Pfam" id="PF16073">
    <property type="entry name" value="SAT"/>
    <property type="match status" value="1"/>
</dbReference>
<feature type="domain" description="Carrier" evidence="6">
    <location>
        <begin position="1356"/>
        <end position="1433"/>
    </location>
</feature>
<dbReference type="Gene3D" id="3.40.50.1820">
    <property type="entry name" value="alpha/beta hydrolase"/>
    <property type="match status" value="1"/>
</dbReference>
<dbReference type="Gene3D" id="1.10.1200.10">
    <property type="entry name" value="ACP-like"/>
    <property type="match status" value="1"/>
</dbReference>
<proteinExistence type="predicted"/>
<dbReference type="Pfam" id="PF02801">
    <property type="entry name" value="Ketoacyl-synt_C"/>
    <property type="match status" value="1"/>
</dbReference>
<evidence type="ECO:0000313" key="9">
    <source>
        <dbReference type="EMBL" id="KAF3001767.1"/>
    </source>
</evidence>
<keyword evidence="10" id="KW-1185">Reference proteome</keyword>
<feature type="region of interest" description="C-terminal hotdog fold" evidence="4">
    <location>
        <begin position="1236"/>
        <end position="1395"/>
    </location>
</feature>
<dbReference type="SMART" id="SM00825">
    <property type="entry name" value="PKS_KS"/>
    <property type="match status" value="1"/>
</dbReference>
<dbReference type="SMART" id="SM00823">
    <property type="entry name" value="PKS_PP"/>
    <property type="match status" value="1"/>
</dbReference>
<accession>A0A9P4TDD6</accession>
<dbReference type="InterPro" id="IPR016035">
    <property type="entry name" value="Acyl_Trfase/lysoPLipase"/>
</dbReference>
<dbReference type="GO" id="GO:0006633">
    <property type="term" value="P:fatty acid biosynthetic process"/>
    <property type="evidence" value="ECO:0007669"/>
    <property type="project" value="TreeGrafter"/>
</dbReference>
<dbReference type="PROSITE" id="PS52004">
    <property type="entry name" value="KS3_2"/>
    <property type="match status" value="1"/>
</dbReference>
<dbReference type="InterPro" id="IPR036736">
    <property type="entry name" value="ACP-like_sf"/>
</dbReference>
<evidence type="ECO:0000256" key="2">
    <source>
        <dbReference type="ARBA" id="ARBA00022553"/>
    </source>
</evidence>
<reference evidence="9" key="1">
    <citation type="submission" date="2019-04" db="EMBL/GenBank/DDBJ databases">
        <title>Sequencing of skin fungus with MAO and IRED activity.</title>
        <authorList>
            <person name="Marsaioli A.J."/>
            <person name="Bonatto J.M.C."/>
            <person name="Reis Junior O."/>
        </authorList>
    </citation>
    <scope>NUCLEOTIDE SEQUENCE</scope>
    <source>
        <strain evidence="9">30M1</strain>
    </source>
</reference>
<dbReference type="Pfam" id="PF00550">
    <property type="entry name" value="PP-binding"/>
    <property type="match status" value="1"/>
</dbReference>
<feature type="domain" description="PKS/mFAS DH" evidence="8">
    <location>
        <begin position="1078"/>
        <end position="1395"/>
    </location>
</feature>
<dbReference type="InterPro" id="IPR042104">
    <property type="entry name" value="PKS_dehydratase_sf"/>
</dbReference>
<protein>
    <submittedName>
        <fullName evidence="9">T1pks</fullName>
    </submittedName>
</protein>
<dbReference type="Pfam" id="PF00698">
    <property type="entry name" value="Acyl_transf_1"/>
    <property type="match status" value="1"/>
</dbReference>
<evidence type="ECO:0000259" key="6">
    <source>
        <dbReference type="PROSITE" id="PS50075"/>
    </source>
</evidence>
<dbReference type="PANTHER" id="PTHR43775:SF37">
    <property type="entry name" value="SI:DKEY-61P9.11"/>
    <property type="match status" value="1"/>
</dbReference>
<dbReference type="Pfam" id="PF00109">
    <property type="entry name" value="ketoacyl-synt"/>
    <property type="match status" value="1"/>
</dbReference>
<dbReference type="EMBL" id="SWKU01000012">
    <property type="protein sequence ID" value="KAF3001767.1"/>
    <property type="molecule type" value="Genomic_DNA"/>
</dbReference>
<dbReference type="CDD" id="cd00833">
    <property type="entry name" value="PKS"/>
    <property type="match status" value="1"/>
</dbReference>
<dbReference type="OrthoDB" id="329835at2759"/>
<dbReference type="SUPFAM" id="SSF53474">
    <property type="entry name" value="alpha/beta-Hydrolases"/>
    <property type="match status" value="1"/>
</dbReference>
<dbReference type="PROSITE" id="PS00012">
    <property type="entry name" value="PHOSPHOPANTETHEINE"/>
    <property type="match status" value="1"/>
</dbReference>
<dbReference type="Gene3D" id="3.10.129.110">
    <property type="entry name" value="Polyketide synthase dehydratase"/>
    <property type="match status" value="1"/>
</dbReference>
<dbReference type="InterPro" id="IPR006162">
    <property type="entry name" value="Ppantetheine_attach_site"/>
</dbReference>
<evidence type="ECO:0000256" key="3">
    <source>
        <dbReference type="ARBA" id="ARBA00022679"/>
    </source>
</evidence>
<keyword evidence="1" id="KW-0596">Phosphopantetheine</keyword>
<feature type="domain" description="Ketosynthase family 3 (KS3)" evidence="7">
    <location>
        <begin position="378"/>
        <end position="810"/>
    </location>
</feature>
<dbReference type="GO" id="GO:0044550">
    <property type="term" value="P:secondary metabolite biosynthetic process"/>
    <property type="evidence" value="ECO:0007669"/>
    <property type="project" value="TreeGrafter"/>
</dbReference>
<dbReference type="InterPro" id="IPR001227">
    <property type="entry name" value="Ac_transferase_dom_sf"/>
</dbReference>
<dbReference type="InterPro" id="IPR014030">
    <property type="entry name" value="Ketoacyl_synth_N"/>
</dbReference>